<evidence type="ECO:0000313" key="4">
    <source>
        <dbReference type="EMBL" id="PWY65005.1"/>
    </source>
</evidence>
<dbReference type="PANTHER" id="PTHR42748:SF7">
    <property type="entry name" value="NMRA LIKE REDOX SENSOR 1-RELATED"/>
    <property type="match status" value="1"/>
</dbReference>
<evidence type="ECO:0000313" key="5">
    <source>
        <dbReference type="Proteomes" id="UP000246702"/>
    </source>
</evidence>
<gene>
    <name evidence="4" type="ORF">BO94DRAFT_529332</name>
</gene>
<sequence>MTSILVTGATGRQGGSVARHLLSHGGHTVYCLVRTPTSPSAMDLSAHGATLIPGTFDSPTILQEACQRVKTIFLNVSPSFQHDGAEIRHASNVLAAATHPLSTVKTLIYTSVCDLDSRSTYPDWAHWEDSHPLKEYFTSKAHIETLFRQSRIENWMILRPPFFMTNFLSPSVEGYFPGLGSQGRLRTALPSGKRMMLLDPDDIGRVVARVVVEESGRFSKRVMDIGGEALTSGQIADAISRVTGKRVGAEEVGEDEAVGSGNCRLICRGGIGGGRIGLILGCWRGSWGWG</sequence>
<dbReference type="RefSeq" id="XP_025461356.1">
    <property type="nucleotide sequence ID" value="XM_025610457.1"/>
</dbReference>
<comment type="caution">
    <text evidence="4">The sequence shown here is derived from an EMBL/GenBank/DDBJ whole genome shotgun (WGS) entry which is preliminary data.</text>
</comment>
<protein>
    <submittedName>
        <fullName evidence="4">NAD(P)-binding protein</fullName>
    </submittedName>
</protein>
<dbReference type="PANTHER" id="PTHR42748">
    <property type="entry name" value="NITROGEN METABOLITE REPRESSION PROTEIN NMRA FAMILY MEMBER"/>
    <property type="match status" value="1"/>
</dbReference>
<name>A0A317UTU5_9EURO</name>
<evidence type="ECO:0000259" key="3">
    <source>
        <dbReference type="Pfam" id="PF05368"/>
    </source>
</evidence>
<dbReference type="EMBL" id="MSFK01000064">
    <property type="protein sequence ID" value="PWY65005.1"/>
    <property type="molecule type" value="Genomic_DNA"/>
</dbReference>
<dbReference type="InterPro" id="IPR008030">
    <property type="entry name" value="NmrA-like"/>
</dbReference>
<feature type="domain" description="NmrA-like" evidence="3">
    <location>
        <begin position="3"/>
        <end position="252"/>
    </location>
</feature>
<comment type="similarity">
    <text evidence="1">Belongs to the NmrA-type oxidoreductase family.</text>
</comment>
<dbReference type="InterPro" id="IPR051164">
    <property type="entry name" value="NmrA-like_oxidored"/>
</dbReference>
<dbReference type="Proteomes" id="UP000246702">
    <property type="component" value="Unassembled WGS sequence"/>
</dbReference>
<dbReference type="Gene3D" id="3.40.50.720">
    <property type="entry name" value="NAD(P)-binding Rossmann-like Domain"/>
    <property type="match status" value="1"/>
</dbReference>
<accession>A0A317UTU5</accession>
<evidence type="ECO:0000256" key="1">
    <source>
        <dbReference type="ARBA" id="ARBA00006328"/>
    </source>
</evidence>
<dbReference type="OrthoDB" id="419598at2759"/>
<dbReference type="AlphaFoldDB" id="A0A317UTU5"/>
<reference evidence="4 5" key="1">
    <citation type="submission" date="2016-12" db="EMBL/GenBank/DDBJ databases">
        <title>The genomes of Aspergillus section Nigri reveals drivers in fungal speciation.</title>
        <authorList>
            <consortium name="DOE Joint Genome Institute"/>
            <person name="Vesth T.C."/>
            <person name="Nybo J."/>
            <person name="Theobald S."/>
            <person name="Brandl J."/>
            <person name="Frisvad J.C."/>
            <person name="Nielsen K.F."/>
            <person name="Lyhne E.K."/>
            <person name="Kogle M.E."/>
            <person name="Kuo A."/>
            <person name="Riley R."/>
            <person name="Clum A."/>
            <person name="Nolan M."/>
            <person name="Lipzen A."/>
            <person name="Salamov A."/>
            <person name="Henrissat B."/>
            <person name="Wiebenga A."/>
            <person name="De Vries R.P."/>
            <person name="Grigoriev I.V."/>
            <person name="Mortensen U.H."/>
            <person name="Andersen M.R."/>
            <person name="Baker S.E."/>
        </authorList>
    </citation>
    <scope>NUCLEOTIDE SEQUENCE [LARGE SCALE GENOMIC DNA]</scope>
    <source>
        <strain evidence="4 5">CBS 115572</strain>
    </source>
</reference>
<organism evidence="4 5">
    <name type="scientific">Aspergillus sclerotioniger CBS 115572</name>
    <dbReference type="NCBI Taxonomy" id="1450535"/>
    <lineage>
        <taxon>Eukaryota</taxon>
        <taxon>Fungi</taxon>
        <taxon>Dikarya</taxon>
        <taxon>Ascomycota</taxon>
        <taxon>Pezizomycotina</taxon>
        <taxon>Eurotiomycetes</taxon>
        <taxon>Eurotiomycetidae</taxon>
        <taxon>Eurotiales</taxon>
        <taxon>Aspergillaceae</taxon>
        <taxon>Aspergillus</taxon>
        <taxon>Aspergillus subgen. Circumdati</taxon>
    </lineage>
</organism>
<proteinExistence type="inferred from homology"/>
<keyword evidence="2" id="KW-0521">NADP</keyword>
<dbReference type="GeneID" id="37112600"/>
<dbReference type="SUPFAM" id="SSF51735">
    <property type="entry name" value="NAD(P)-binding Rossmann-fold domains"/>
    <property type="match status" value="1"/>
</dbReference>
<keyword evidence="5" id="KW-1185">Reference proteome</keyword>
<dbReference type="STRING" id="1450535.A0A317UTU5"/>
<dbReference type="Pfam" id="PF05368">
    <property type="entry name" value="NmrA"/>
    <property type="match status" value="1"/>
</dbReference>
<dbReference type="InterPro" id="IPR036291">
    <property type="entry name" value="NAD(P)-bd_dom_sf"/>
</dbReference>
<evidence type="ECO:0000256" key="2">
    <source>
        <dbReference type="ARBA" id="ARBA00022857"/>
    </source>
</evidence>